<evidence type="ECO:0000313" key="1">
    <source>
        <dbReference type="EMBL" id="DAG01541.1"/>
    </source>
</evidence>
<proteinExistence type="predicted"/>
<sequence length="29" mass="3720">MRSDFFYFDLEIEHFFECKQYSIKQKILN</sequence>
<dbReference type="EMBL" id="BK016194">
    <property type="protein sequence ID" value="DAG01541.1"/>
    <property type="molecule type" value="Genomic_DNA"/>
</dbReference>
<organism evidence="1">
    <name type="scientific">Siphoviridae sp. ctNHg2</name>
    <dbReference type="NCBI Taxonomy" id="2825467"/>
    <lineage>
        <taxon>Viruses</taxon>
        <taxon>Duplodnaviria</taxon>
        <taxon>Heunggongvirae</taxon>
        <taxon>Uroviricota</taxon>
        <taxon>Caudoviricetes</taxon>
    </lineage>
</organism>
<name>A0A8S5V4B6_9CAUD</name>
<accession>A0A8S5V4B6</accession>
<protein>
    <submittedName>
        <fullName evidence="1">Uncharacterized protein</fullName>
    </submittedName>
</protein>
<reference evidence="1" key="1">
    <citation type="journal article" date="2021" name="Proc. Natl. Acad. Sci. U.S.A.">
        <title>A Catalog of Tens of Thousands of Viruses from Human Metagenomes Reveals Hidden Associations with Chronic Diseases.</title>
        <authorList>
            <person name="Tisza M.J."/>
            <person name="Buck C.B."/>
        </authorList>
    </citation>
    <scope>NUCLEOTIDE SEQUENCE</scope>
    <source>
        <strain evidence="1">CtNHg2</strain>
    </source>
</reference>